<sequence>MKALRLSKIKQRDLRLSKITDYIHLDSDFNSCFLTHNINERATFLCPSRRSIGGSIDGTDIFMSMMLKIRVYFQTLGSWEDFG</sequence>
<proteinExistence type="predicted"/>
<organism evidence="1 2">
    <name type="scientific">Ladona fulva</name>
    <name type="common">Scarce chaser dragonfly</name>
    <name type="synonym">Libellula fulva</name>
    <dbReference type="NCBI Taxonomy" id="123851"/>
    <lineage>
        <taxon>Eukaryota</taxon>
        <taxon>Metazoa</taxon>
        <taxon>Ecdysozoa</taxon>
        <taxon>Arthropoda</taxon>
        <taxon>Hexapoda</taxon>
        <taxon>Insecta</taxon>
        <taxon>Pterygota</taxon>
        <taxon>Palaeoptera</taxon>
        <taxon>Odonata</taxon>
        <taxon>Epiprocta</taxon>
        <taxon>Anisoptera</taxon>
        <taxon>Libelluloidea</taxon>
        <taxon>Libellulidae</taxon>
        <taxon>Ladona</taxon>
    </lineage>
</organism>
<name>A0A8K0P147_LADFU</name>
<reference evidence="1" key="2">
    <citation type="submission" date="2017-10" db="EMBL/GenBank/DDBJ databases">
        <title>Ladona fulva Genome sequencing and assembly.</title>
        <authorList>
            <person name="Murali S."/>
            <person name="Richards S."/>
            <person name="Bandaranaike D."/>
            <person name="Bellair M."/>
            <person name="Blankenburg K."/>
            <person name="Chao H."/>
            <person name="Dinh H."/>
            <person name="Doddapaneni H."/>
            <person name="Dugan-Rocha S."/>
            <person name="Elkadiri S."/>
            <person name="Gnanaolivu R."/>
            <person name="Hernandez B."/>
            <person name="Skinner E."/>
            <person name="Javaid M."/>
            <person name="Lee S."/>
            <person name="Li M."/>
            <person name="Ming W."/>
            <person name="Munidasa M."/>
            <person name="Muniz J."/>
            <person name="Nguyen L."/>
            <person name="Hughes D."/>
            <person name="Osuji N."/>
            <person name="Pu L.-L."/>
            <person name="Puazo M."/>
            <person name="Qu C."/>
            <person name="Quiroz J."/>
            <person name="Raj R."/>
            <person name="Weissenberger G."/>
            <person name="Xin Y."/>
            <person name="Zou X."/>
            <person name="Han Y."/>
            <person name="Worley K."/>
            <person name="Muzny D."/>
            <person name="Gibbs R."/>
        </authorList>
    </citation>
    <scope>NUCLEOTIDE SEQUENCE</scope>
    <source>
        <strain evidence="1">Sampled in the wild</strain>
    </source>
</reference>
<feature type="non-terminal residue" evidence="1">
    <location>
        <position position="83"/>
    </location>
</feature>
<evidence type="ECO:0000313" key="1">
    <source>
        <dbReference type="EMBL" id="KAG8228768.1"/>
    </source>
</evidence>
<accession>A0A8K0P147</accession>
<protein>
    <submittedName>
        <fullName evidence="1">Uncharacterized protein</fullName>
    </submittedName>
</protein>
<gene>
    <name evidence="1" type="ORF">J437_LFUL007761</name>
</gene>
<dbReference type="Proteomes" id="UP000792457">
    <property type="component" value="Unassembled WGS sequence"/>
</dbReference>
<dbReference type="AlphaFoldDB" id="A0A8K0P147"/>
<keyword evidence="2" id="KW-1185">Reference proteome</keyword>
<reference evidence="1" key="1">
    <citation type="submission" date="2013-04" db="EMBL/GenBank/DDBJ databases">
        <authorList>
            <person name="Qu J."/>
            <person name="Murali S.C."/>
            <person name="Bandaranaike D."/>
            <person name="Bellair M."/>
            <person name="Blankenburg K."/>
            <person name="Chao H."/>
            <person name="Dinh H."/>
            <person name="Doddapaneni H."/>
            <person name="Downs B."/>
            <person name="Dugan-Rocha S."/>
            <person name="Elkadiri S."/>
            <person name="Gnanaolivu R.D."/>
            <person name="Hernandez B."/>
            <person name="Javaid M."/>
            <person name="Jayaseelan J.C."/>
            <person name="Lee S."/>
            <person name="Li M."/>
            <person name="Ming W."/>
            <person name="Munidasa M."/>
            <person name="Muniz J."/>
            <person name="Nguyen L."/>
            <person name="Ongeri F."/>
            <person name="Osuji N."/>
            <person name="Pu L.-L."/>
            <person name="Puazo M."/>
            <person name="Qu C."/>
            <person name="Quiroz J."/>
            <person name="Raj R."/>
            <person name="Weissenberger G."/>
            <person name="Xin Y."/>
            <person name="Zou X."/>
            <person name="Han Y."/>
            <person name="Richards S."/>
            <person name="Worley K."/>
            <person name="Muzny D."/>
            <person name="Gibbs R."/>
        </authorList>
    </citation>
    <scope>NUCLEOTIDE SEQUENCE</scope>
    <source>
        <strain evidence="1">Sampled in the wild</strain>
    </source>
</reference>
<comment type="caution">
    <text evidence="1">The sequence shown here is derived from an EMBL/GenBank/DDBJ whole genome shotgun (WGS) entry which is preliminary data.</text>
</comment>
<evidence type="ECO:0000313" key="2">
    <source>
        <dbReference type="Proteomes" id="UP000792457"/>
    </source>
</evidence>
<dbReference type="EMBL" id="KZ308388">
    <property type="protein sequence ID" value="KAG8228768.1"/>
    <property type="molecule type" value="Genomic_DNA"/>
</dbReference>